<evidence type="ECO:0000313" key="2">
    <source>
        <dbReference type="Proteomes" id="UP000694941"/>
    </source>
</evidence>
<reference evidence="3" key="1">
    <citation type="submission" date="2025-08" db="UniProtKB">
        <authorList>
            <consortium name="RefSeq"/>
        </authorList>
    </citation>
    <scope>IDENTIFICATION</scope>
    <source>
        <tissue evidence="3">Muscle</tissue>
    </source>
</reference>
<protein>
    <submittedName>
        <fullName evidence="3">Uncharacterized protein LOC106471603</fullName>
    </submittedName>
</protein>
<feature type="region of interest" description="Disordered" evidence="1">
    <location>
        <begin position="140"/>
        <end position="159"/>
    </location>
</feature>
<dbReference type="GeneID" id="106471603"/>
<name>A0ABM1TJ69_LIMPO</name>
<sequence length="364" mass="40253">MTTITSEVTLHVGRRKSVRTLTITTTIQRTLEPSELTPIGLTDNSKVDNDFLPSLSSSYHVISRTYSTTEHSWRTSLVPIEDGETKIMHTVTESFIIRKMITAYRTVPADDLLLNETLESDLEIPFGDNLEDDLRDETFTSQSTVQQQTPPPKSLQLQNSNLDPSMLSLSSPGNLPLQMANPLLSLGAALNRNPLAAVYLGLQQLNRQATLYSTVTKTTSYVTTATVYSTKVVKFYDGRNTRSRTLSESLSTTVRTVTTHSTTLQPVINTQASQLQQQLQDLIRTQLQPPGPPQYNTVTSSYTTVTMATSTSTHIYTLTYNAFSTKYRTVTSTSLYLTTISTYSTSEVPILATAPPGSGYQFYG</sequence>
<gene>
    <name evidence="3" type="primary">LOC106471603</name>
</gene>
<keyword evidence="2" id="KW-1185">Reference proteome</keyword>
<dbReference type="RefSeq" id="XP_022255925.1">
    <property type="nucleotide sequence ID" value="XM_022400217.1"/>
</dbReference>
<organism evidence="2 3">
    <name type="scientific">Limulus polyphemus</name>
    <name type="common">Atlantic horseshoe crab</name>
    <dbReference type="NCBI Taxonomy" id="6850"/>
    <lineage>
        <taxon>Eukaryota</taxon>
        <taxon>Metazoa</taxon>
        <taxon>Ecdysozoa</taxon>
        <taxon>Arthropoda</taxon>
        <taxon>Chelicerata</taxon>
        <taxon>Merostomata</taxon>
        <taxon>Xiphosura</taxon>
        <taxon>Limulidae</taxon>
        <taxon>Limulus</taxon>
    </lineage>
</organism>
<proteinExistence type="predicted"/>
<evidence type="ECO:0000313" key="3">
    <source>
        <dbReference type="RefSeq" id="XP_022255925.1"/>
    </source>
</evidence>
<dbReference type="Proteomes" id="UP000694941">
    <property type="component" value="Unplaced"/>
</dbReference>
<accession>A0ABM1TJ69</accession>
<evidence type="ECO:0000256" key="1">
    <source>
        <dbReference type="SAM" id="MobiDB-lite"/>
    </source>
</evidence>